<evidence type="ECO:0000313" key="12">
    <source>
        <dbReference type="EMBL" id="KAH3680288.1"/>
    </source>
</evidence>
<name>A0A9P8PXS8_WICPI</name>
<reference evidence="12" key="2">
    <citation type="submission" date="2021-01" db="EMBL/GenBank/DDBJ databases">
        <authorList>
            <person name="Schikora-Tamarit M.A."/>
        </authorList>
    </citation>
    <scope>NUCLEOTIDE SEQUENCE</scope>
    <source>
        <strain evidence="12">CBS2887</strain>
    </source>
</reference>
<feature type="repeat" description="Solcar" evidence="10">
    <location>
        <begin position="17"/>
        <end position="102"/>
    </location>
</feature>
<evidence type="ECO:0000256" key="3">
    <source>
        <dbReference type="ARBA" id="ARBA00022448"/>
    </source>
</evidence>
<dbReference type="PANTHER" id="PTHR45624:SF51">
    <property type="entry name" value="CARRIER PROTEIN YMC2, MITOCHONDRIAL-RELATED"/>
    <property type="match status" value="1"/>
</dbReference>
<keyword evidence="9 10" id="KW-0472">Membrane</keyword>
<dbReference type="GO" id="GO:0000064">
    <property type="term" value="F:L-ornithine transmembrane transporter activity"/>
    <property type="evidence" value="ECO:0007669"/>
    <property type="project" value="TreeGrafter"/>
</dbReference>
<accession>A0A9P8PXS8</accession>
<sequence>MSEEAIYIPDQEPIDNLRIAKDLFAGTISGIAQVLVGQPFDTIKVRLASDTTGQYKDTTDAVKQLISKEGPFAFYKGTLTPLIGVGACVSLQFAANEYMKRVVFAGRTDLSNSQFYASGAVAGFTNTFLATPIEHIRTRLQTQIKGNLGPLDMIKSIYKQGGVGLLNRGFFPCAIRESHGLGVYFMTFEYLVKRDQQTNYIQRKEIPGLRLCLYGALSGYCMWLTAYPIDYVKSRLQTDSLNNPKYKTSLDVIRDTLKTSGVKGFFRGFVPTILRAGPANAATFYAFELTMRAIN</sequence>
<keyword evidence="5" id="KW-0677">Repeat</keyword>
<keyword evidence="3 11" id="KW-0813">Transport</keyword>
<gene>
    <name evidence="12" type="ORF">WICPIJ_008346</name>
</gene>
<dbReference type="GO" id="GO:0005743">
    <property type="term" value="C:mitochondrial inner membrane"/>
    <property type="evidence" value="ECO:0007669"/>
    <property type="project" value="UniProtKB-SubCell"/>
</dbReference>
<dbReference type="PANTHER" id="PTHR45624">
    <property type="entry name" value="MITOCHONDRIAL BASIC AMINO ACIDS TRANSPORTER-RELATED"/>
    <property type="match status" value="1"/>
</dbReference>
<evidence type="ECO:0000256" key="5">
    <source>
        <dbReference type="ARBA" id="ARBA00022737"/>
    </source>
</evidence>
<dbReference type="EMBL" id="JAEUBG010004759">
    <property type="protein sequence ID" value="KAH3680288.1"/>
    <property type="molecule type" value="Genomic_DNA"/>
</dbReference>
<evidence type="ECO:0000313" key="13">
    <source>
        <dbReference type="Proteomes" id="UP000774326"/>
    </source>
</evidence>
<dbReference type="SUPFAM" id="SSF103506">
    <property type="entry name" value="Mitochondrial carrier"/>
    <property type="match status" value="1"/>
</dbReference>
<dbReference type="AlphaFoldDB" id="A0A9P8PXS8"/>
<dbReference type="InterPro" id="IPR018108">
    <property type="entry name" value="MCP_transmembrane"/>
</dbReference>
<dbReference type="OrthoDB" id="409586at2759"/>
<comment type="caution">
    <text evidence="12">The sequence shown here is derived from an EMBL/GenBank/DDBJ whole genome shotgun (WGS) entry which is preliminary data.</text>
</comment>
<evidence type="ECO:0000256" key="2">
    <source>
        <dbReference type="ARBA" id="ARBA00006375"/>
    </source>
</evidence>
<protein>
    <recommendedName>
        <fullName evidence="14">Carrier protein YMC1, mitochondrial</fullName>
    </recommendedName>
</protein>
<dbReference type="Proteomes" id="UP000774326">
    <property type="component" value="Unassembled WGS sequence"/>
</dbReference>
<comment type="similarity">
    <text evidence="2 11">Belongs to the mitochondrial carrier (TC 2.A.29) family.</text>
</comment>
<dbReference type="GO" id="GO:1990575">
    <property type="term" value="P:mitochondrial L-ornithine transmembrane transport"/>
    <property type="evidence" value="ECO:0007669"/>
    <property type="project" value="TreeGrafter"/>
</dbReference>
<dbReference type="InterPro" id="IPR050567">
    <property type="entry name" value="Mitochondrial_Carrier"/>
</dbReference>
<keyword evidence="4 10" id="KW-0812">Transmembrane</keyword>
<evidence type="ECO:0008006" key="14">
    <source>
        <dbReference type="Google" id="ProtNLM"/>
    </source>
</evidence>
<evidence type="ECO:0000256" key="10">
    <source>
        <dbReference type="PROSITE-ProRule" id="PRU00282"/>
    </source>
</evidence>
<feature type="repeat" description="Solcar" evidence="10">
    <location>
        <begin position="110"/>
        <end position="194"/>
    </location>
</feature>
<keyword evidence="13" id="KW-1185">Reference proteome</keyword>
<dbReference type="InterPro" id="IPR002067">
    <property type="entry name" value="MCP"/>
</dbReference>
<organism evidence="12 13">
    <name type="scientific">Wickerhamomyces pijperi</name>
    <name type="common">Yeast</name>
    <name type="synonym">Pichia pijperi</name>
    <dbReference type="NCBI Taxonomy" id="599730"/>
    <lineage>
        <taxon>Eukaryota</taxon>
        <taxon>Fungi</taxon>
        <taxon>Dikarya</taxon>
        <taxon>Ascomycota</taxon>
        <taxon>Saccharomycotina</taxon>
        <taxon>Saccharomycetes</taxon>
        <taxon>Phaffomycetales</taxon>
        <taxon>Wickerhamomycetaceae</taxon>
        <taxon>Wickerhamomyces</taxon>
    </lineage>
</organism>
<dbReference type="PRINTS" id="PR00926">
    <property type="entry name" value="MITOCARRIER"/>
</dbReference>
<keyword evidence="7" id="KW-1133">Transmembrane helix</keyword>
<evidence type="ECO:0000256" key="4">
    <source>
        <dbReference type="ARBA" id="ARBA00022692"/>
    </source>
</evidence>
<proteinExistence type="inferred from homology"/>
<keyword evidence="8" id="KW-0496">Mitochondrion</keyword>
<evidence type="ECO:0000256" key="7">
    <source>
        <dbReference type="ARBA" id="ARBA00022989"/>
    </source>
</evidence>
<evidence type="ECO:0000256" key="8">
    <source>
        <dbReference type="ARBA" id="ARBA00023128"/>
    </source>
</evidence>
<evidence type="ECO:0000256" key="6">
    <source>
        <dbReference type="ARBA" id="ARBA00022792"/>
    </source>
</evidence>
<keyword evidence="6" id="KW-0999">Mitochondrion inner membrane</keyword>
<dbReference type="Pfam" id="PF00153">
    <property type="entry name" value="Mito_carr"/>
    <property type="match status" value="3"/>
</dbReference>
<evidence type="ECO:0000256" key="1">
    <source>
        <dbReference type="ARBA" id="ARBA00004448"/>
    </source>
</evidence>
<feature type="repeat" description="Solcar" evidence="10">
    <location>
        <begin position="206"/>
        <end position="293"/>
    </location>
</feature>
<dbReference type="PROSITE" id="PS50920">
    <property type="entry name" value="SOLCAR"/>
    <property type="match status" value="3"/>
</dbReference>
<comment type="subcellular location">
    <subcellularLocation>
        <location evidence="1">Mitochondrion inner membrane</location>
        <topology evidence="1">Multi-pass membrane protein</topology>
    </subcellularLocation>
</comment>
<dbReference type="Gene3D" id="1.50.40.10">
    <property type="entry name" value="Mitochondrial carrier domain"/>
    <property type="match status" value="1"/>
</dbReference>
<dbReference type="InterPro" id="IPR023395">
    <property type="entry name" value="MCP_dom_sf"/>
</dbReference>
<evidence type="ECO:0000256" key="11">
    <source>
        <dbReference type="RuleBase" id="RU000488"/>
    </source>
</evidence>
<reference evidence="12" key="1">
    <citation type="journal article" date="2021" name="Open Biol.">
        <title>Shared evolutionary footprints suggest mitochondrial oxidative damage underlies multiple complex I losses in fungi.</title>
        <authorList>
            <person name="Schikora-Tamarit M.A."/>
            <person name="Marcet-Houben M."/>
            <person name="Nosek J."/>
            <person name="Gabaldon T."/>
        </authorList>
    </citation>
    <scope>NUCLEOTIDE SEQUENCE</scope>
    <source>
        <strain evidence="12">CBS2887</strain>
    </source>
</reference>
<evidence type="ECO:0000256" key="9">
    <source>
        <dbReference type="ARBA" id="ARBA00023136"/>
    </source>
</evidence>